<reference evidence="1" key="1">
    <citation type="submission" date="2019-01" db="EMBL/GenBank/DDBJ databases">
        <title>Draft genome sequences of three monokaryotic isolates of the white-rot basidiomycete fungus Dichomitus squalens.</title>
        <authorList>
            <consortium name="DOE Joint Genome Institute"/>
            <person name="Lopez S.C."/>
            <person name="Andreopoulos B."/>
            <person name="Pangilinan J."/>
            <person name="Lipzen A."/>
            <person name="Riley R."/>
            <person name="Ahrendt S."/>
            <person name="Ng V."/>
            <person name="Barry K."/>
            <person name="Daum C."/>
            <person name="Grigoriev I.V."/>
            <person name="Hilden K.S."/>
            <person name="Makela M.R."/>
            <person name="de Vries R.P."/>
        </authorList>
    </citation>
    <scope>NUCLEOTIDE SEQUENCE [LARGE SCALE GENOMIC DNA]</scope>
    <source>
        <strain evidence="1">OM18370.1</strain>
    </source>
</reference>
<dbReference type="Proteomes" id="UP000292957">
    <property type="component" value="Unassembled WGS sequence"/>
</dbReference>
<accession>A0A4Q9M5F1</accession>
<gene>
    <name evidence="1" type="ORF">BD311DRAFT_676862</name>
</gene>
<dbReference type="EMBL" id="ML143557">
    <property type="protein sequence ID" value="TBU22109.1"/>
    <property type="molecule type" value="Genomic_DNA"/>
</dbReference>
<dbReference type="AlphaFoldDB" id="A0A4Q9M5F1"/>
<feature type="non-terminal residue" evidence="1">
    <location>
        <position position="1"/>
    </location>
</feature>
<protein>
    <submittedName>
        <fullName evidence="1">Uncharacterized protein</fullName>
    </submittedName>
</protein>
<organism evidence="1">
    <name type="scientific">Dichomitus squalens</name>
    <dbReference type="NCBI Taxonomy" id="114155"/>
    <lineage>
        <taxon>Eukaryota</taxon>
        <taxon>Fungi</taxon>
        <taxon>Dikarya</taxon>
        <taxon>Basidiomycota</taxon>
        <taxon>Agaricomycotina</taxon>
        <taxon>Agaricomycetes</taxon>
        <taxon>Polyporales</taxon>
        <taxon>Polyporaceae</taxon>
        <taxon>Dichomitus</taxon>
    </lineage>
</organism>
<proteinExistence type="predicted"/>
<evidence type="ECO:0000313" key="1">
    <source>
        <dbReference type="EMBL" id="TBU22109.1"/>
    </source>
</evidence>
<name>A0A4Q9M5F1_9APHY</name>
<sequence>RDIGTAFLTQLTELMREAQKTSPEVAQSWAKQLRLGVRCWLPEMCRWGTTFGMARARALPSSTPSVSTLQNPSRSHVTAISPPAFQTTSYLAPP</sequence>